<dbReference type="SUPFAM" id="SSF52540">
    <property type="entry name" value="P-loop containing nucleoside triphosphate hydrolases"/>
    <property type="match status" value="1"/>
</dbReference>
<proteinExistence type="predicted"/>
<dbReference type="HOGENOM" id="CLU_1954164_0_0_1"/>
<sequence>RLKEDITEECRENSLTFYILDGTNDDDLLHFDVVITTYAFVVNEERRVGAERSELFLTRFDRVILDDAEHLVFLTNDFDPASTDTPIIKVVCSLRGARKWLSTNSPLRISDFPKFVGFFEIPEVMEFCS</sequence>
<organism evidence="1 2">
    <name type="scientific">Daphnia pulex</name>
    <name type="common">Water flea</name>
    <dbReference type="NCBI Taxonomy" id="6669"/>
    <lineage>
        <taxon>Eukaryota</taxon>
        <taxon>Metazoa</taxon>
        <taxon>Ecdysozoa</taxon>
        <taxon>Arthropoda</taxon>
        <taxon>Crustacea</taxon>
        <taxon>Branchiopoda</taxon>
        <taxon>Diplostraca</taxon>
        <taxon>Cladocera</taxon>
        <taxon>Anomopoda</taxon>
        <taxon>Daphniidae</taxon>
        <taxon>Daphnia</taxon>
    </lineage>
</organism>
<dbReference type="AlphaFoldDB" id="E9I5D5"/>
<dbReference type="EMBL" id="GL735574">
    <property type="protein sequence ID" value="EFX60795.1"/>
    <property type="molecule type" value="Genomic_DNA"/>
</dbReference>
<dbReference type="InterPro" id="IPR038718">
    <property type="entry name" value="SNF2-like_sf"/>
</dbReference>
<accession>E9I5D5</accession>
<name>E9I5D5_DAPPU</name>
<dbReference type="InParanoid" id="E9I5D5"/>
<feature type="non-terminal residue" evidence="1">
    <location>
        <position position="129"/>
    </location>
</feature>
<dbReference type="Proteomes" id="UP000000305">
    <property type="component" value="Unassembled WGS sequence"/>
</dbReference>
<keyword evidence="2" id="KW-1185">Reference proteome</keyword>
<evidence type="ECO:0000313" key="2">
    <source>
        <dbReference type="Proteomes" id="UP000000305"/>
    </source>
</evidence>
<dbReference type="Gene3D" id="3.40.50.10810">
    <property type="entry name" value="Tandem AAA-ATPase domain"/>
    <property type="match status" value="1"/>
</dbReference>
<gene>
    <name evidence="1" type="ORF">DAPPUDRAFT_122928</name>
</gene>
<evidence type="ECO:0000313" key="1">
    <source>
        <dbReference type="EMBL" id="EFX60795.1"/>
    </source>
</evidence>
<dbReference type="KEGG" id="dpx:DAPPUDRAFT_122928"/>
<dbReference type="InterPro" id="IPR027417">
    <property type="entry name" value="P-loop_NTPase"/>
</dbReference>
<protein>
    <submittedName>
        <fullName evidence="1">Uncharacterized protein</fullName>
    </submittedName>
</protein>
<reference evidence="1 2" key="1">
    <citation type="journal article" date="2011" name="Science">
        <title>The ecoresponsive genome of Daphnia pulex.</title>
        <authorList>
            <person name="Colbourne J.K."/>
            <person name="Pfrender M.E."/>
            <person name="Gilbert D."/>
            <person name="Thomas W.K."/>
            <person name="Tucker A."/>
            <person name="Oakley T.H."/>
            <person name="Tokishita S."/>
            <person name="Aerts A."/>
            <person name="Arnold G.J."/>
            <person name="Basu M.K."/>
            <person name="Bauer D.J."/>
            <person name="Caceres C.E."/>
            <person name="Carmel L."/>
            <person name="Casola C."/>
            <person name="Choi J.H."/>
            <person name="Detter J.C."/>
            <person name="Dong Q."/>
            <person name="Dusheyko S."/>
            <person name="Eads B.D."/>
            <person name="Frohlich T."/>
            <person name="Geiler-Samerotte K.A."/>
            <person name="Gerlach D."/>
            <person name="Hatcher P."/>
            <person name="Jogdeo S."/>
            <person name="Krijgsveld J."/>
            <person name="Kriventseva E.V."/>
            <person name="Kultz D."/>
            <person name="Laforsch C."/>
            <person name="Lindquist E."/>
            <person name="Lopez J."/>
            <person name="Manak J.R."/>
            <person name="Muller J."/>
            <person name="Pangilinan J."/>
            <person name="Patwardhan R.P."/>
            <person name="Pitluck S."/>
            <person name="Pritham E.J."/>
            <person name="Rechtsteiner A."/>
            <person name="Rho M."/>
            <person name="Rogozin I.B."/>
            <person name="Sakarya O."/>
            <person name="Salamov A."/>
            <person name="Schaack S."/>
            <person name="Shapiro H."/>
            <person name="Shiga Y."/>
            <person name="Skalitzky C."/>
            <person name="Smith Z."/>
            <person name="Souvorov A."/>
            <person name="Sung W."/>
            <person name="Tang Z."/>
            <person name="Tsuchiya D."/>
            <person name="Tu H."/>
            <person name="Vos H."/>
            <person name="Wang M."/>
            <person name="Wolf Y.I."/>
            <person name="Yamagata H."/>
            <person name="Yamada T."/>
            <person name="Ye Y."/>
            <person name="Shaw J.R."/>
            <person name="Andrews J."/>
            <person name="Crease T.J."/>
            <person name="Tang H."/>
            <person name="Lucas S.M."/>
            <person name="Robertson H.M."/>
            <person name="Bork P."/>
            <person name="Koonin E.V."/>
            <person name="Zdobnov E.M."/>
            <person name="Grigoriev I.V."/>
            <person name="Lynch M."/>
            <person name="Boore J.L."/>
        </authorList>
    </citation>
    <scope>NUCLEOTIDE SEQUENCE [LARGE SCALE GENOMIC DNA]</scope>
</reference>